<dbReference type="PhylomeDB" id="B3S9T7"/>
<dbReference type="eggNOG" id="KOG3183">
    <property type="taxonomic scope" value="Eukaryota"/>
</dbReference>
<dbReference type="InterPro" id="IPR057357">
    <property type="entry name" value="Znf-C2H2_ZFAND2A/B"/>
</dbReference>
<keyword evidence="3 5" id="KW-0863">Zinc-finger</keyword>
<dbReference type="PANTHER" id="PTHR14677:SF20">
    <property type="entry name" value="ZINC FINGER AN1-TYPE CONTAINING 2A-RELATED"/>
    <property type="match status" value="1"/>
</dbReference>
<reference evidence="7 8" key="1">
    <citation type="journal article" date="2008" name="Nature">
        <title>The Trichoplax genome and the nature of placozoans.</title>
        <authorList>
            <person name="Srivastava M."/>
            <person name="Begovic E."/>
            <person name="Chapman J."/>
            <person name="Putnam N.H."/>
            <person name="Hellsten U."/>
            <person name="Kawashima T."/>
            <person name="Kuo A."/>
            <person name="Mitros T."/>
            <person name="Salamov A."/>
            <person name="Carpenter M.L."/>
            <person name="Signorovitch A.Y."/>
            <person name="Moreno M.A."/>
            <person name="Kamm K."/>
            <person name="Grimwood J."/>
            <person name="Schmutz J."/>
            <person name="Shapiro H."/>
            <person name="Grigoriev I.V."/>
            <person name="Buss L.W."/>
            <person name="Schierwater B."/>
            <person name="Dellaporta S.L."/>
            <person name="Rokhsar D.S."/>
        </authorList>
    </citation>
    <scope>NUCLEOTIDE SEQUENCE [LARGE SCALE GENOMIC DNA]</scope>
    <source>
        <strain evidence="7 8">Grell-BS-1999</strain>
    </source>
</reference>
<dbReference type="InterPro" id="IPR035896">
    <property type="entry name" value="AN1-like_Znf"/>
</dbReference>
<keyword evidence="2" id="KW-0677">Repeat</keyword>
<proteinExistence type="predicted"/>
<dbReference type="CTD" id="6758234"/>
<dbReference type="RefSeq" id="XP_002116955.1">
    <property type="nucleotide sequence ID" value="XM_002116919.1"/>
</dbReference>
<protein>
    <recommendedName>
        <fullName evidence="6">AN1-type domain-containing protein</fullName>
    </recommendedName>
</protein>
<evidence type="ECO:0000256" key="2">
    <source>
        <dbReference type="ARBA" id="ARBA00022737"/>
    </source>
</evidence>
<evidence type="ECO:0000256" key="3">
    <source>
        <dbReference type="ARBA" id="ARBA00022771"/>
    </source>
</evidence>
<dbReference type="FunCoup" id="B3S9T7">
    <property type="interactions" value="1255"/>
</dbReference>
<accession>B3S9T7</accession>
<dbReference type="Pfam" id="PF25403">
    <property type="entry name" value="zf-C2H2_ZFAND2"/>
    <property type="match status" value="1"/>
</dbReference>
<dbReference type="GO" id="GO:0005737">
    <property type="term" value="C:cytoplasm"/>
    <property type="evidence" value="ECO:0000318"/>
    <property type="project" value="GO_Central"/>
</dbReference>
<dbReference type="GO" id="GO:0008270">
    <property type="term" value="F:zinc ion binding"/>
    <property type="evidence" value="ECO:0007669"/>
    <property type="project" value="UniProtKB-KW"/>
</dbReference>
<organism evidence="7 8">
    <name type="scientific">Trichoplax adhaerens</name>
    <name type="common">Trichoplax reptans</name>
    <dbReference type="NCBI Taxonomy" id="10228"/>
    <lineage>
        <taxon>Eukaryota</taxon>
        <taxon>Metazoa</taxon>
        <taxon>Placozoa</taxon>
        <taxon>Uniplacotomia</taxon>
        <taxon>Trichoplacea</taxon>
        <taxon>Trichoplacidae</taxon>
        <taxon>Trichoplax</taxon>
    </lineage>
</organism>
<dbReference type="AlphaFoldDB" id="B3S9T7"/>
<evidence type="ECO:0000259" key="6">
    <source>
        <dbReference type="PROSITE" id="PS51039"/>
    </source>
</evidence>
<evidence type="ECO:0000256" key="4">
    <source>
        <dbReference type="ARBA" id="ARBA00022833"/>
    </source>
</evidence>
<name>B3S9T7_TRIAD</name>
<dbReference type="OrthoDB" id="431929at2759"/>
<evidence type="ECO:0000256" key="5">
    <source>
        <dbReference type="PROSITE-ProRule" id="PRU00449"/>
    </source>
</evidence>
<feature type="domain" description="AN1-type" evidence="6">
    <location>
        <begin position="4"/>
        <end position="52"/>
    </location>
</feature>
<dbReference type="Proteomes" id="UP000009022">
    <property type="component" value="Unassembled WGS sequence"/>
</dbReference>
<sequence length="133" mass="15219">MEFPQLGQNCSNPQCSRLDFLPVKCNACHKIFCNDHYLYTSHNCPLAYTKDVQVPVCPLCNQPVPVGKGESPDDKVSRHMDNDCKFEKPVKRSNRCSLKGCKMIELVPVVCPSCKKNFCLKHRHEQDHNCQPR</sequence>
<gene>
    <name evidence="7" type="ORF">TRIADDRAFT_50976</name>
</gene>
<dbReference type="Pfam" id="PF01428">
    <property type="entry name" value="zf-AN1"/>
    <property type="match status" value="2"/>
</dbReference>
<dbReference type="KEGG" id="tad:TRIADDRAFT_50976"/>
<keyword evidence="1" id="KW-0479">Metal-binding</keyword>
<dbReference type="InParanoid" id="B3S9T7"/>
<dbReference type="PROSITE" id="PS51039">
    <property type="entry name" value="ZF_AN1"/>
    <property type="match status" value="2"/>
</dbReference>
<dbReference type="Gene3D" id="4.10.1110.10">
    <property type="entry name" value="AN1-like Zinc finger"/>
    <property type="match status" value="2"/>
</dbReference>
<dbReference type="SMART" id="SM00154">
    <property type="entry name" value="ZnF_AN1"/>
    <property type="match status" value="2"/>
</dbReference>
<dbReference type="InterPro" id="IPR000058">
    <property type="entry name" value="Znf_AN1"/>
</dbReference>
<dbReference type="SUPFAM" id="SSF118310">
    <property type="entry name" value="AN1-like Zinc finger"/>
    <property type="match status" value="2"/>
</dbReference>
<dbReference type="GeneID" id="6758234"/>
<evidence type="ECO:0000256" key="1">
    <source>
        <dbReference type="ARBA" id="ARBA00022723"/>
    </source>
</evidence>
<dbReference type="STRING" id="10228.B3S9T7"/>
<dbReference type="PANTHER" id="PTHR14677">
    <property type="entry name" value="ARSENITE INDUCUBLE RNA ASSOCIATED PROTEIN AIP-1-RELATED"/>
    <property type="match status" value="1"/>
</dbReference>
<dbReference type="HOGENOM" id="CLU_061621_3_1_1"/>
<keyword evidence="4" id="KW-0862">Zinc</keyword>
<dbReference type="EMBL" id="DS985259">
    <property type="protein sequence ID" value="EDV20529.1"/>
    <property type="molecule type" value="Genomic_DNA"/>
</dbReference>
<keyword evidence="8" id="KW-1185">Reference proteome</keyword>
<evidence type="ECO:0000313" key="8">
    <source>
        <dbReference type="Proteomes" id="UP000009022"/>
    </source>
</evidence>
<feature type="domain" description="AN1-type" evidence="6">
    <location>
        <begin position="90"/>
        <end position="133"/>
    </location>
</feature>
<dbReference type="FunFam" id="4.10.1110.10:FF:000003">
    <property type="entry name" value="AN1-type zinc finger protein 2B isoform X1"/>
    <property type="match status" value="1"/>
</dbReference>
<dbReference type="OMA" id="YKSHECP"/>
<evidence type="ECO:0000313" key="7">
    <source>
        <dbReference type="EMBL" id="EDV20529.1"/>
    </source>
</evidence>